<gene>
    <name evidence="1" type="ORF">H312_00538</name>
</gene>
<dbReference type="OrthoDB" id="2189241at2759"/>
<evidence type="ECO:0000313" key="2">
    <source>
        <dbReference type="Proteomes" id="UP000030655"/>
    </source>
</evidence>
<dbReference type="VEuPathDB" id="MicrosporidiaDB:H312_00538"/>
<dbReference type="EMBL" id="KK365133">
    <property type="protein sequence ID" value="KCZ82056.1"/>
    <property type="molecule type" value="Genomic_DNA"/>
</dbReference>
<sequence length="149" mass="17028">MILLLKFTKAFLLVDKISQKYIKIDHNVPAKLVGVRTNATDFIPLQISDDHTEYALKSKNDDLFLDIIDDFNNIGGTKAVSTEKRNISIILDSNLSYQIKLPTGYVYHDVKSGLLKTEAFNKDTHKGFELFPMRTDKKYSELLNNTLLM</sequence>
<reference evidence="1 2" key="2">
    <citation type="submission" date="2014-03" db="EMBL/GenBank/DDBJ databases">
        <title>The Genome Sequence of Anncaliia algerae insect isolate PRA339.</title>
        <authorList>
            <consortium name="The Broad Institute Genome Sequencing Platform"/>
            <consortium name="The Broad Institute Genome Sequencing Center for Infectious Disease"/>
            <person name="Cuomo C."/>
            <person name="Becnel J."/>
            <person name="Sanscrainte N."/>
            <person name="Walker B."/>
            <person name="Young S.K."/>
            <person name="Zeng Q."/>
            <person name="Gargeya S."/>
            <person name="Fitzgerald M."/>
            <person name="Haas B."/>
            <person name="Abouelleil A."/>
            <person name="Alvarado L."/>
            <person name="Arachchi H.M."/>
            <person name="Berlin A.M."/>
            <person name="Chapman S.B."/>
            <person name="Dewar J."/>
            <person name="Goldberg J."/>
            <person name="Griggs A."/>
            <person name="Gujja S."/>
            <person name="Hansen M."/>
            <person name="Howarth C."/>
            <person name="Imamovic A."/>
            <person name="Larimer J."/>
            <person name="McCowan C."/>
            <person name="Murphy C."/>
            <person name="Neiman D."/>
            <person name="Pearson M."/>
            <person name="Priest M."/>
            <person name="Roberts A."/>
            <person name="Saif S."/>
            <person name="Shea T."/>
            <person name="Sisk P."/>
            <person name="Sykes S."/>
            <person name="Wortman J."/>
            <person name="Nusbaum C."/>
            <person name="Birren B."/>
        </authorList>
    </citation>
    <scope>NUCLEOTIDE SEQUENCE [LARGE SCALE GENOMIC DNA]</scope>
    <source>
        <strain evidence="1 2">PRA339</strain>
    </source>
</reference>
<dbReference type="AlphaFoldDB" id="A0A059F550"/>
<dbReference type="Proteomes" id="UP000030655">
    <property type="component" value="Unassembled WGS sequence"/>
</dbReference>
<name>A0A059F550_9MICR</name>
<organism evidence="1 2">
    <name type="scientific">Anncaliia algerae PRA339</name>
    <dbReference type="NCBI Taxonomy" id="1288291"/>
    <lineage>
        <taxon>Eukaryota</taxon>
        <taxon>Fungi</taxon>
        <taxon>Fungi incertae sedis</taxon>
        <taxon>Microsporidia</taxon>
        <taxon>Tubulinosematoidea</taxon>
        <taxon>Tubulinosematidae</taxon>
        <taxon>Anncaliia</taxon>
    </lineage>
</organism>
<accession>A0A059F550</accession>
<keyword evidence="2" id="KW-1185">Reference proteome</keyword>
<protein>
    <submittedName>
        <fullName evidence="1">Uncharacterized protein</fullName>
    </submittedName>
</protein>
<proteinExistence type="predicted"/>
<dbReference type="HOGENOM" id="CLU_1749164_0_0_1"/>
<evidence type="ECO:0000313" key="1">
    <source>
        <dbReference type="EMBL" id="KCZ82056.1"/>
    </source>
</evidence>
<reference evidence="2" key="1">
    <citation type="submission" date="2013-02" db="EMBL/GenBank/DDBJ databases">
        <authorList>
            <consortium name="The Broad Institute Genome Sequencing Platform"/>
            <person name="Cuomo C."/>
            <person name="Becnel J."/>
            <person name="Sanscrainte N."/>
            <person name="Walker B."/>
            <person name="Young S.K."/>
            <person name="Zeng Q."/>
            <person name="Gargeya S."/>
            <person name="Fitzgerald M."/>
            <person name="Haas B."/>
            <person name="Abouelleil A."/>
            <person name="Alvarado L."/>
            <person name="Arachchi H.M."/>
            <person name="Berlin A.M."/>
            <person name="Chapman S.B."/>
            <person name="Dewar J."/>
            <person name="Goldberg J."/>
            <person name="Griggs A."/>
            <person name="Gujja S."/>
            <person name="Hansen M."/>
            <person name="Howarth C."/>
            <person name="Imamovic A."/>
            <person name="Larimer J."/>
            <person name="McCowan C."/>
            <person name="Murphy C."/>
            <person name="Neiman D."/>
            <person name="Pearson M."/>
            <person name="Priest M."/>
            <person name="Roberts A."/>
            <person name="Saif S."/>
            <person name="Shea T."/>
            <person name="Sisk P."/>
            <person name="Sykes S."/>
            <person name="Wortman J."/>
            <person name="Nusbaum C."/>
            <person name="Birren B."/>
        </authorList>
    </citation>
    <scope>NUCLEOTIDE SEQUENCE [LARGE SCALE GENOMIC DNA]</scope>
    <source>
        <strain evidence="2">PRA339</strain>
    </source>
</reference>